<dbReference type="RefSeq" id="WP_086890541.1">
    <property type="nucleotide sequence ID" value="NZ_CP021252.1"/>
</dbReference>
<name>A0A2Z2J1T5_CORST</name>
<evidence type="ECO:0008006" key="5">
    <source>
        <dbReference type="Google" id="ProtNLM"/>
    </source>
</evidence>
<dbReference type="Gene3D" id="3.40.50.11590">
    <property type="match status" value="1"/>
</dbReference>
<reference evidence="3 4" key="1">
    <citation type="submission" date="2017-05" db="EMBL/GenBank/DDBJ databases">
        <title>Complete genome sequence of Corynebacterium striatum KC-Na-1 isolated from Neophocaena asiaeorientalis in Korea.</title>
        <authorList>
            <person name="Kim J.H."/>
            <person name="Lee K."/>
        </authorList>
    </citation>
    <scope>NUCLEOTIDE SEQUENCE [LARGE SCALE GENOMIC DNA]</scope>
    <source>
        <strain evidence="3 4">KC-Na-01</strain>
    </source>
</reference>
<evidence type="ECO:0000313" key="3">
    <source>
        <dbReference type="EMBL" id="ART20357.1"/>
    </source>
</evidence>
<sequence length="252" mass="27582">MSAWDLYDELIDAIPLDIQVVKAAQGPQWTRIYTNNPSCGIALTMSTSSRPAQMNHDYAGIPLRAIAQLSKSWNFAEASFGMAALNAFYSTQGVAYNNNFVPTPGEKATWGEVFDPFSEAVLGKKVAVIGHFPFAPKALHNAGEFYMLERHLNEGDFPDSAAEYILPECDYVFISGSAFVNKTAPRLLELSHDSFNVLVGPSTPLAPLLLEDYGVSMVTGMVSERPMGMFEALDSAAFPGMFDNGHRVERRA</sequence>
<dbReference type="InterPro" id="IPR025251">
    <property type="entry name" value="DUF4213"/>
</dbReference>
<gene>
    <name evidence="3" type="ORF">CBE89_01685</name>
</gene>
<dbReference type="Proteomes" id="UP000250197">
    <property type="component" value="Chromosome"/>
</dbReference>
<feature type="domain" description="Putative heavy-metal chelation" evidence="1">
    <location>
        <begin position="119"/>
        <end position="245"/>
    </location>
</feature>
<feature type="domain" description="DUF4213" evidence="2">
    <location>
        <begin position="7"/>
        <end position="88"/>
    </location>
</feature>
<dbReference type="KEGG" id="cstr:CBE89_01685"/>
<protein>
    <recommendedName>
        <fullName evidence="5">Heavy-metal chelation domain-containing protein</fullName>
    </recommendedName>
</protein>
<organism evidence="3 4">
    <name type="scientific">Corynebacterium striatum</name>
    <dbReference type="NCBI Taxonomy" id="43770"/>
    <lineage>
        <taxon>Bacteria</taxon>
        <taxon>Bacillati</taxon>
        <taxon>Actinomycetota</taxon>
        <taxon>Actinomycetes</taxon>
        <taxon>Mycobacteriales</taxon>
        <taxon>Corynebacteriaceae</taxon>
        <taxon>Corynebacterium</taxon>
    </lineage>
</organism>
<dbReference type="EMBL" id="CP021252">
    <property type="protein sequence ID" value="ART20357.1"/>
    <property type="molecule type" value="Genomic_DNA"/>
</dbReference>
<dbReference type="Pfam" id="PF04016">
    <property type="entry name" value="DUF364"/>
    <property type="match status" value="1"/>
</dbReference>
<dbReference type="SUPFAM" id="SSF159713">
    <property type="entry name" value="Dhaf3308-like"/>
    <property type="match status" value="1"/>
</dbReference>
<evidence type="ECO:0000259" key="2">
    <source>
        <dbReference type="Pfam" id="PF13938"/>
    </source>
</evidence>
<dbReference type="Gene3D" id="3.30.390.100">
    <property type="match status" value="1"/>
</dbReference>
<accession>A0A2Z2J1T5</accession>
<dbReference type="InterPro" id="IPR007161">
    <property type="entry name" value="DUF364"/>
</dbReference>
<proteinExistence type="predicted"/>
<evidence type="ECO:0000259" key="1">
    <source>
        <dbReference type="Pfam" id="PF04016"/>
    </source>
</evidence>
<dbReference type="Pfam" id="PF13938">
    <property type="entry name" value="DUF4213"/>
    <property type="match status" value="1"/>
</dbReference>
<evidence type="ECO:0000313" key="4">
    <source>
        <dbReference type="Proteomes" id="UP000250197"/>
    </source>
</evidence>
<dbReference type="AlphaFoldDB" id="A0A2Z2J1T5"/>